<reference evidence="1 2" key="1">
    <citation type="submission" date="2022-10" db="EMBL/GenBank/DDBJ databases">
        <title>Chitinophaga nivalis PC15 sp. nov., isolated from Pyeongchang county, South Korea.</title>
        <authorList>
            <person name="Trinh H.N."/>
        </authorList>
    </citation>
    <scope>NUCLEOTIDE SEQUENCE [LARGE SCALE GENOMIC DNA]</scope>
    <source>
        <strain evidence="1 2">PC14</strain>
    </source>
</reference>
<comment type="caution">
    <text evidence="1">The sequence shown here is derived from an EMBL/GenBank/DDBJ whole genome shotgun (WGS) entry which is preliminary data.</text>
</comment>
<evidence type="ECO:0000313" key="1">
    <source>
        <dbReference type="EMBL" id="MCW3483815.1"/>
    </source>
</evidence>
<dbReference type="RefSeq" id="WP_264729334.1">
    <property type="nucleotide sequence ID" value="NZ_JAPDNR010000001.1"/>
</dbReference>
<protein>
    <submittedName>
        <fullName evidence="1">Uncharacterized protein</fullName>
    </submittedName>
</protein>
<proteinExistence type="predicted"/>
<keyword evidence="2" id="KW-1185">Reference proteome</keyword>
<organism evidence="1 2">
    <name type="scientific">Chitinophaga nivalis</name>
    <dbReference type="NCBI Taxonomy" id="2991709"/>
    <lineage>
        <taxon>Bacteria</taxon>
        <taxon>Pseudomonadati</taxon>
        <taxon>Bacteroidota</taxon>
        <taxon>Chitinophagia</taxon>
        <taxon>Chitinophagales</taxon>
        <taxon>Chitinophagaceae</taxon>
        <taxon>Chitinophaga</taxon>
    </lineage>
</organism>
<dbReference type="Proteomes" id="UP001207742">
    <property type="component" value="Unassembled WGS sequence"/>
</dbReference>
<dbReference type="EMBL" id="JAPDNS010000001">
    <property type="protein sequence ID" value="MCW3483815.1"/>
    <property type="molecule type" value="Genomic_DNA"/>
</dbReference>
<name>A0ABT3IIL4_9BACT</name>
<sequence length="182" mass="20500">MPVYYPGCNTDELPDYQCDPCEDYEKGRVRSVAFVSTSFYTTLLANPTSIPVWQSGILSGDIVIIPKVVGSLDAPDPITGPGYGDDVETILGRDFTLNWRDPSYKENCNFYNTLKRKKFYAIYRTGTQTHIADKTATIDTRAPVTENLEDNVEWNGSAKWRSQDNPCPFDTPLTIFECFAIN</sequence>
<gene>
    <name evidence="1" type="ORF">OL497_07925</name>
</gene>
<evidence type="ECO:0000313" key="2">
    <source>
        <dbReference type="Proteomes" id="UP001207742"/>
    </source>
</evidence>
<accession>A0ABT3IIL4</accession>